<reference evidence="4" key="1">
    <citation type="submission" date="2021-01" db="EMBL/GenBank/DDBJ databases">
        <authorList>
            <person name="Corre E."/>
            <person name="Pelletier E."/>
            <person name="Niang G."/>
            <person name="Scheremetjew M."/>
            <person name="Finn R."/>
            <person name="Kale V."/>
            <person name="Holt S."/>
            <person name="Cochrane G."/>
            <person name="Meng A."/>
            <person name="Brown T."/>
            <person name="Cohen L."/>
        </authorList>
    </citation>
    <scope>NUCLEOTIDE SEQUENCE</scope>
    <source>
        <strain evidence="4">CCMP1243</strain>
    </source>
</reference>
<dbReference type="PANTHER" id="PTHR15241:SF386">
    <property type="entry name" value="RNA-BINDING REGION RNP-1 DOMAIN-CONTAINING PROTEIN-RELATED"/>
    <property type="match status" value="1"/>
</dbReference>
<dbReference type="InterPro" id="IPR000504">
    <property type="entry name" value="RRM_dom"/>
</dbReference>
<dbReference type="SUPFAM" id="SSF54928">
    <property type="entry name" value="RNA-binding domain, RBD"/>
    <property type="match status" value="1"/>
</dbReference>
<proteinExistence type="predicted"/>
<dbReference type="Pfam" id="PF00076">
    <property type="entry name" value="RRM_1"/>
    <property type="match status" value="1"/>
</dbReference>
<feature type="region of interest" description="Disordered" evidence="2">
    <location>
        <begin position="316"/>
        <end position="450"/>
    </location>
</feature>
<feature type="compositionally biased region" description="Gly residues" evidence="2">
    <location>
        <begin position="614"/>
        <end position="628"/>
    </location>
</feature>
<accession>A0A7S2RB19</accession>
<dbReference type="InterPro" id="IPR035979">
    <property type="entry name" value="RBD_domain_sf"/>
</dbReference>
<dbReference type="Gene3D" id="3.30.70.330">
    <property type="match status" value="2"/>
</dbReference>
<feature type="compositionally biased region" description="Low complexity" evidence="2">
    <location>
        <begin position="364"/>
        <end position="384"/>
    </location>
</feature>
<evidence type="ECO:0000256" key="1">
    <source>
        <dbReference type="PROSITE-ProRule" id="PRU00176"/>
    </source>
</evidence>
<dbReference type="GO" id="GO:0003723">
    <property type="term" value="F:RNA binding"/>
    <property type="evidence" value="ECO:0007669"/>
    <property type="project" value="UniProtKB-UniRule"/>
</dbReference>
<feature type="compositionally biased region" description="Acidic residues" evidence="2">
    <location>
        <begin position="328"/>
        <end position="339"/>
    </location>
</feature>
<dbReference type="PROSITE" id="PS50102">
    <property type="entry name" value="RRM"/>
    <property type="match status" value="2"/>
</dbReference>
<feature type="region of interest" description="Disordered" evidence="2">
    <location>
        <begin position="681"/>
        <end position="743"/>
    </location>
</feature>
<feature type="compositionally biased region" description="Basic and acidic residues" evidence="2">
    <location>
        <begin position="517"/>
        <end position="529"/>
    </location>
</feature>
<sequence length="743" mass="78451">MAEPSPEEGVPDFFASPLLLVLPPDGMSGGGAGGGAPQHRVLNQRQPTPGDDNNLFVGDLARDITEEELKDAFEPHGRVVEVLVKRDRLTHRNLGYGFVRMGSHAEACLAKESMHGREVAGRRVRVGWAMKNSTLVVKDLDPGLSEEDLLNAFARFGPLDLDQSGVRPAEPCSEEEEAGGSTALQAVFKFTQRTHAESAKQNLSGMMLASSSAPLRVDWAGASSPDKGLGLRRPSVSFHSTVVVSLDASESPLHIPFTRKDLDECFATFGLLARLRLRPSPVTLQGTRSRGGSQGEARTKQPLVAAAAVGELAEVIVPREGGRKDEGGNEEEEEEEEASSAEVQTGNTVEDLLARKEDDRGNGSNRSLDTLDTTSTSRESSFSLAPPPPGSAATSSQTKEDEASVDAAEAGQGGRHSEKQDPGAAEAATVEDAMSPLTPPTTQQDLTPDHLQRRTTIDVAWVSFAASPEGEDQARAALEALSGHRLNGTKLLLRTVPERRKESSGHGGKRGGKGGKAGKESRRAREGPSGRHRQQHGNGGGGASVTPHMQPPDSYHRHMPAMMAPVPPRGMTPQPMASFRGAPPMHPYFLAMYPTPDYRMDPSPPMTGVVSPPRGGGGRSAGGAGGGGVRVRSNSGGGSVAGSALPHTSGGMVYYTTSAGYPYPFGGGLVPAPPAGAGFPPAGYPPSYGSQPGAVVPGQQQPHPSPQQQHHHHHYMMRMPMGMGQEDQDQQGGLQSDYGADYY</sequence>
<feature type="compositionally biased region" description="Basic and acidic residues" evidence="2">
    <location>
        <begin position="352"/>
        <end position="361"/>
    </location>
</feature>
<dbReference type="PANTHER" id="PTHR15241">
    <property type="entry name" value="TRANSFORMER-2-RELATED"/>
    <property type="match status" value="1"/>
</dbReference>
<dbReference type="CDD" id="cd00590">
    <property type="entry name" value="RRM_SF"/>
    <property type="match status" value="1"/>
</dbReference>
<evidence type="ECO:0000259" key="3">
    <source>
        <dbReference type="PROSITE" id="PS50102"/>
    </source>
</evidence>
<feature type="region of interest" description="Disordered" evidence="2">
    <location>
        <begin position="489"/>
        <end position="562"/>
    </location>
</feature>
<keyword evidence="1" id="KW-0694">RNA-binding</keyword>
<feature type="domain" description="RRM" evidence="3">
    <location>
        <begin position="53"/>
        <end position="131"/>
    </location>
</feature>
<feature type="region of interest" description="Disordered" evidence="2">
    <location>
        <begin position="25"/>
        <end position="54"/>
    </location>
</feature>
<protein>
    <recommendedName>
        <fullName evidence="3">RRM domain-containing protein</fullName>
    </recommendedName>
</protein>
<feature type="compositionally biased region" description="Low complexity" evidence="2">
    <location>
        <begin position="717"/>
        <end position="743"/>
    </location>
</feature>
<dbReference type="AlphaFoldDB" id="A0A7S2RB19"/>
<feature type="compositionally biased region" description="Gly residues" evidence="2">
    <location>
        <begin position="27"/>
        <end position="36"/>
    </location>
</feature>
<name>A0A7S2RB19_9STRA</name>
<dbReference type="EMBL" id="HBHJ01004168">
    <property type="protein sequence ID" value="CAD9666008.1"/>
    <property type="molecule type" value="Transcribed_RNA"/>
</dbReference>
<gene>
    <name evidence="4" type="ORF">RMAR1173_LOCUS2690</name>
</gene>
<feature type="compositionally biased region" description="Low complexity" evidence="2">
    <location>
        <begin position="681"/>
        <end position="708"/>
    </location>
</feature>
<feature type="region of interest" description="Disordered" evidence="2">
    <location>
        <begin position="608"/>
        <end position="628"/>
    </location>
</feature>
<dbReference type="InterPro" id="IPR012677">
    <property type="entry name" value="Nucleotide-bd_a/b_plait_sf"/>
</dbReference>
<organism evidence="4">
    <name type="scientific">Rhizochromulina marina</name>
    <dbReference type="NCBI Taxonomy" id="1034831"/>
    <lineage>
        <taxon>Eukaryota</taxon>
        <taxon>Sar</taxon>
        <taxon>Stramenopiles</taxon>
        <taxon>Ochrophyta</taxon>
        <taxon>Dictyochophyceae</taxon>
        <taxon>Rhizochromulinales</taxon>
        <taxon>Rhizochromulina</taxon>
    </lineage>
</organism>
<evidence type="ECO:0000256" key="2">
    <source>
        <dbReference type="SAM" id="MobiDB-lite"/>
    </source>
</evidence>
<evidence type="ECO:0000313" key="4">
    <source>
        <dbReference type="EMBL" id="CAD9666008.1"/>
    </source>
</evidence>
<dbReference type="SMART" id="SM00360">
    <property type="entry name" value="RRM"/>
    <property type="match status" value="2"/>
</dbReference>
<feature type="domain" description="RRM" evidence="3">
    <location>
        <begin position="133"/>
        <end position="222"/>
    </location>
</feature>